<dbReference type="Pfam" id="PF13344">
    <property type="entry name" value="Hydrolase_6"/>
    <property type="match status" value="1"/>
</dbReference>
<dbReference type="InterPro" id="IPR023214">
    <property type="entry name" value="HAD_sf"/>
</dbReference>
<dbReference type="GO" id="GO:0005739">
    <property type="term" value="C:mitochondrion"/>
    <property type="evidence" value="ECO:0007669"/>
    <property type="project" value="TreeGrafter"/>
</dbReference>
<evidence type="ECO:0008006" key="4">
    <source>
        <dbReference type="Google" id="ProtNLM"/>
    </source>
</evidence>
<dbReference type="FunFam" id="3.40.50.1000:FF:000069">
    <property type="entry name" value="HAD-superfamily subfamily IIA hydrolase"/>
    <property type="match status" value="1"/>
</dbReference>
<dbReference type="EMBL" id="CP063137">
    <property type="protein sequence ID" value="QOU22274.1"/>
    <property type="molecule type" value="Genomic_DNA"/>
</dbReference>
<feature type="compositionally biased region" description="Polar residues" evidence="1">
    <location>
        <begin position="13"/>
        <end position="30"/>
    </location>
</feature>
<evidence type="ECO:0000256" key="1">
    <source>
        <dbReference type="SAM" id="MobiDB-lite"/>
    </source>
</evidence>
<accession>A0A871RCB9</accession>
<dbReference type="RefSeq" id="XP_041138767.1">
    <property type="nucleotide sequence ID" value="XM_041280976.1"/>
</dbReference>
<dbReference type="NCBIfam" id="TIGR01456">
    <property type="entry name" value="CECR5"/>
    <property type="match status" value="1"/>
</dbReference>
<proteinExistence type="predicted"/>
<reference evidence="2" key="1">
    <citation type="submission" date="2020-10" db="EMBL/GenBank/DDBJ databases">
        <authorList>
            <person name="Palmer J.M."/>
        </authorList>
    </citation>
    <scope>NUCLEOTIDE SEQUENCE</scope>
    <source>
        <strain evidence="2">UCD 2041</strain>
    </source>
</reference>
<dbReference type="InterPro" id="IPR050324">
    <property type="entry name" value="CDP-alcohol_PTase-I"/>
</dbReference>
<dbReference type="AlphaFoldDB" id="A0A871RCB9"/>
<dbReference type="PANTHER" id="PTHR14269">
    <property type="entry name" value="CDP-DIACYLGLYCEROL--GLYCEROL-3-PHOSPHATE 3-PHOSPHATIDYLTRANSFERASE-RELATED"/>
    <property type="match status" value="1"/>
</dbReference>
<feature type="compositionally biased region" description="Low complexity" evidence="1">
    <location>
        <begin position="427"/>
        <end position="437"/>
    </location>
</feature>
<protein>
    <recommendedName>
        <fullName evidence="4">Phosphatidyl synthase</fullName>
    </recommendedName>
</protein>
<dbReference type="InterPro" id="IPR006357">
    <property type="entry name" value="HAD-SF_hydro_IIA"/>
</dbReference>
<dbReference type="GeneID" id="64574371"/>
<feature type="region of interest" description="Disordered" evidence="1">
    <location>
        <begin position="1"/>
        <end position="65"/>
    </location>
</feature>
<reference evidence="2" key="2">
    <citation type="journal article" name="BMC Genomics">
        <title>New genome assemblies reveal patterns of domestication and adaptation across Brettanomyces (Dekkera) species.</title>
        <authorList>
            <person name="Roach M.J."/>
            <person name="Borneman A.R."/>
        </authorList>
    </citation>
    <scope>NUCLEOTIDE SEQUENCE</scope>
    <source>
        <strain evidence="2">UCD 2041</strain>
    </source>
</reference>
<feature type="compositionally biased region" description="Acidic residues" evidence="1">
    <location>
        <begin position="438"/>
        <end position="447"/>
    </location>
</feature>
<dbReference type="InterPro" id="IPR006353">
    <property type="entry name" value="HAD-SF_hydro_IIA_CECR5"/>
</dbReference>
<organism evidence="2 3">
    <name type="scientific">Dekkera bruxellensis</name>
    <name type="common">Brettanomyces custersii</name>
    <dbReference type="NCBI Taxonomy" id="5007"/>
    <lineage>
        <taxon>Eukaryota</taxon>
        <taxon>Fungi</taxon>
        <taxon>Dikarya</taxon>
        <taxon>Ascomycota</taxon>
        <taxon>Saccharomycotina</taxon>
        <taxon>Pichiomycetes</taxon>
        <taxon>Pichiales</taxon>
        <taxon>Pichiaceae</taxon>
        <taxon>Brettanomyces</taxon>
    </lineage>
</organism>
<dbReference type="OrthoDB" id="10251048at2759"/>
<dbReference type="Gene3D" id="3.40.50.1000">
    <property type="entry name" value="HAD superfamily/HAD-like"/>
    <property type="match status" value="3"/>
</dbReference>
<evidence type="ECO:0000313" key="2">
    <source>
        <dbReference type="EMBL" id="QOU22274.1"/>
    </source>
</evidence>
<dbReference type="SUPFAM" id="SSF56784">
    <property type="entry name" value="HAD-like"/>
    <property type="match status" value="2"/>
</dbReference>
<dbReference type="NCBIfam" id="TIGR01460">
    <property type="entry name" value="HAD-SF-IIA"/>
    <property type="match status" value="1"/>
</dbReference>
<sequence length="543" mass="60784">MTEINNPRLFLRRSNTSSNLNGVPSTTKFGTISDERTPRKSGFQSFLNNDGIDQMKPEPKKASSSISLSDQWAGSLQQMTKLNEPVDEESNAALEGLVKKSQTALSSLSLTESSGKRYRKKIIDHPRVASYAFAFDIDGVIKNGPQTIPYAREAMRMLNGDNKYRILVPYIFVTNGGGNPESERAKDLSKRLDCEINEEQIIQGHTPMKSLASLYKNVLVVGGVGDTCRKIAEGYGFENVYIPLDVMYWNPAVSPYYTLSEEEKNICKKDVNFSKTKIDAILVFADSRNWAADEQIILELLLSKGGYMGTVSKNYNQGPALYFAHSDFIWSTDYKLSRYGMGALQVSIAALYKETTGKELKVTRFGKPQRGTFKFAKKVLSNWRRDVLEEYVEVLAEIPDGEDEDAVTKRLAKSINMGPMKKKGSSRRGSNTSMSSTESDESGDSDEGLTFRVMNAIGRQIPQPSTVYFVGDTPDSDIRFANSHDESWYSILVKTGVYQEGTVPKYQPKKIEDNVLEAVKFAIRREAKKELDEWNADAVDPEN</sequence>
<dbReference type="KEGG" id="bbrx:BRETT_002447"/>
<dbReference type="GO" id="GO:0046474">
    <property type="term" value="P:glycerophospholipid biosynthetic process"/>
    <property type="evidence" value="ECO:0007669"/>
    <property type="project" value="TreeGrafter"/>
</dbReference>
<dbReference type="InterPro" id="IPR036412">
    <property type="entry name" value="HAD-like_sf"/>
</dbReference>
<dbReference type="Pfam" id="PF13242">
    <property type="entry name" value="Hydrolase_like"/>
    <property type="match status" value="1"/>
</dbReference>
<gene>
    <name evidence="2" type="ORF">BRETT_002447</name>
</gene>
<feature type="region of interest" description="Disordered" evidence="1">
    <location>
        <begin position="412"/>
        <end position="447"/>
    </location>
</feature>
<dbReference type="Proteomes" id="UP000663131">
    <property type="component" value="Chromosome 9"/>
</dbReference>
<dbReference type="PANTHER" id="PTHR14269:SF4">
    <property type="entry name" value="CAT EYE SYNDROME CRITICAL REGION PROTEIN 5"/>
    <property type="match status" value="1"/>
</dbReference>
<evidence type="ECO:0000313" key="3">
    <source>
        <dbReference type="Proteomes" id="UP000663131"/>
    </source>
</evidence>
<name>A0A871RCB9_DEKBR</name>